<evidence type="ECO:0000256" key="1">
    <source>
        <dbReference type="ARBA" id="ARBA00022679"/>
    </source>
</evidence>
<evidence type="ECO:0000256" key="5">
    <source>
        <dbReference type="PIRSR" id="PIRSR000446-1"/>
    </source>
</evidence>
<dbReference type="PANTHER" id="PTHR42681">
    <property type="entry name" value="MALONYL-COA-ACYL CARRIER PROTEIN TRANSACYLASE, MITOCHONDRIAL"/>
    <property type="match status" value="1"/>
</dbReference>
<dbReference type="GO" id="GO:0005829">
    <property type="term" value="C:cytosol"/>
    <property type="evidence" value="ECO:0007669"/>
    <property type="project" value="TreeGrafter"/>
</dbReference>
<dbReference type="InterPro" id="IPR004410">
    <property type="entry name" value="Malonyl_CoA-ACP_transAc_FabD"/>
</dbReference>
<keyword evidence="1 4" id="KW-0808">Transferase</keyword>
<evidence type="ECO:0000313" key="8">
    <source>
        <dbReference type="Proteomes" id="UP000095662"/>
    </source>
</evidence>
<evidence type="ECO:0000256" key="2">
    <source>
        <dbReference type="ARBA" id="ARBA00023315"/>
    </source>
</evidence>
<dbReference type="Proteomes" id="UP000095662">
    <property type="component" value="Unassembled WGS sequence"/>
</dbReference>
<evidence type="ECO:0000256" key="4">
    <source>
        <dbReference type="PIRNR" id="PIRNR000446"/>
    </source>
</evidence>
<dbReference type="NCBIfam" id="TIGR00128">
    <property type="entry name" value="fabD"/>
    <property type="match status" value="1"/>
</dbReference>
<dbReference type="SUPFAM" id="SSF52151">
    <property type="entry name" value="FabD/lysophospholipase-like"/>
    <property type="match status" value="1"/>
</dbReference>
<dbReference type="InterPro" id="IPR016035">
    <property type="entry name" value="Acyl_Trfase/lysoPLipase"/>
</dbReference>
<proteinExistence type="inferred from homology"/>
<dbReference type="InterPro" id="IPR024925">
    <property type="entry name" value="Malonyl_CoA-ACP_transAc"/>
</dbReference>
<evidence type="ECO:0000256" key="3">
    <source>
        <dbReference type="ARBA" id="ARBA00048462"/>
    </source>
</evidence>
<dbReference type="PIRSF" id="PIRSF000446">
    <property type="entry name" value="Mct"/>
    <property type="match status" value="1"/>
</dbReference>
<keyword evidence="2 4" id="KW-0012">Acyltransferase</keyword>
<feature type="domain" description="Malonyl-CoA:ACP transacylase (MAT)" evidence="6">
    <location>
        <begin position="10"/>
        <end position="303"/>
    </location>
</feature>
<dbReference type="Gene3D" id="3.40.366.10">
    <property type="entry name" value="Malonyl-Coenzyme A Acyl Carrier Protein, domain 2"/>
    <property type="match status" value="1"/>
</dbReference>
<dbReference type="SMART" id="SM00827">
    <property type="entry name" value="PKS_AT"/>
    <property type="match status" value="1"/>
</dbReference>
<dbReference type="InterPro" id="IPR014043">
    <property type="entry name" value="Acyl_transferase_dom"/>
</dbReference>
<comment type="similarity">
    <text evidence="4">Belongs to the fabD family.</text>
</comment>
<dbReference type="Gene3D" id="3.30.70.250">
    <property type="entry name" value="Malonyl-CoA ACP transacylase, ACP-binding"/>
    <property type="match status" value="1"/>
</dbReference>
<dbReference type="AlphaFoldDB" id="A0A174Z2T9"/>
<dbReference type="InterPro" id="IPR001227">
    <property type="entry name" value="Ac_transferase_dom_sf"/>
</dbReference>
<feature type="active site" evidence="5">
    <location>
        <position position="94"/>
    </location>
</feature>
<dbReference type="PANTHER" id="PTHR42681:SF1">
    <property type="entry name" value="MALONYL-COA-ACYL CARRIER PROTEIN TRANSACYLASE, MITOCHONDRIAL"/>
    <property type="match status" value="1"/>
</dbReference>
<evidence type="ECO:0000313" key="7">
    <source>
        <dbReference type="EMBL" id="CUQ81743.1"/>
    </source>
</evidence>
<feature type="active site" evidence="5">
    <location>
        <position position="204"/>
    </location>
</feature>
<dbReference type="STRING" id="39492.ERS852540_00335"/>
<sequence>MADKTKTIFLFSGQGSQYKDMGKEFYDTIPECKKVIELGSDILGFDLAAKIFGGDEKELSRTIISQPAILAMSLMALEAAKSKGIEASAVAGHSLGEYAAMAASGMLTYENAFKAIKYRSEAMDKAAQANPGGMAAVLGLKADIIEQVCKEIEDGGEYVTPVNYNSPVQTVIAGTAAGIEKAKEALSAKGAKRIVPLAVSAAFHSRLMAGASEEFAVKVKDIPFSTPSMKFFCNVYGNELTDFSDMPAYLAKHICSPVRFTSELDVISKDGYDTYIELGPGKVLTGLVKKTLDGVTAVNVENIDTLEKAAAL</sequence>
<reference evidence="7 8" key="1">
    <citation type="submission" date="2015-09" db="EMBL/GenBank/DDBJ databases">
        <authorList>
            <consortium name="Pathogen Informatics"/>
        </authorList>
    </citation>
    <scope>NUCLEOTIDE SEQUENCE [LARGE SCALE GENOMIC DNA]</scope>
    <source>
        <strain evidence="7 8">2789STDY5834928</strain>
    </source>
</reference>
<protein>
    <recommendedName>
        <fullName evidence="4">Malonyl CoA-acyl carrier protein transacylase</fullName>
        <ecNumber evidence="4">2.3.1.39</ecNumber>
    </recommendedName>
</protein>
<name>A0A174Z2T9_9FIRM</name>
<dbReference type="GO" id="GO:0004314">
    <property type="term" value="F:[acyl-carrier-protein] S-malonyltransferase activity"/>
    <property type="evidence" value="ECO:0007669"/>
    <property type="project" value="UniProtKB-EC"/>
</dbReference>
<dbReference type="GO" id="GO:0006633">
    <property type="term" value="P:fatty acid biosynthetic process"/>
    <property type="evidence" value="ECO:0007669"/>
    <property type="project" value="TreeGrafter"/>
</dbReference>
<dbReference type="FunFam" id="3.30.70.250:FF:000001">
    <property type="entry name" value="Malonyl CoA-acyl carrier protein transacylase"/>
    <property type="match status" value="1"/>
</dbReference>
<gene>
    <name evidence="7" type="primary">fabD</name>
    <name evidence="7" type="ORF">ERS852540_00335</name>
</gene>
<accession>A0A174Z2T9</accession>
<comment type="catalytic activity">
    <reaction evidence="3 4">
        <text>holo-[ACP] + malonyl-CoA = malonyl-[ACP] + CoA</text>
        <dbReference type="Rhea" id="RHEA:41792"/>
        <dbReference type="Rhea" id="RHEA-COMP:9623"/>
        <dbReference type="Rhea" id="RHEA-COMP:9685"/>
        <dbReference type="ChEBI" id="CHEBI:57287"/>
        <dbReference type="ChEBI" id="CHEBI:57384"/>
        <dbReference type="ChEBI" id="CHEBI:64479"/>
        <dbReference type="ChEBI" id="CHEBI:78449"/>
        <dbReference type="EC" id="2.3.1.39"/>
    </reaction>
</comment>
<dbReference type="InterPro" id="IPR016036">
    <property type="entry name" value="Malonyl_transacylase_ACP-bd"/>
</dbReference>
<dbReference type="EMBL" id="CZBY01000002">
    <property type="protein sequence ID" value="CUQ81743.1"/>
    <property type="molecule type" value="Genomic_DNA"/>
</dbReference>
<dbReference type="Pfam" id="PF00698">
    <property type="entry name" value="Acyl_transf_1"/>
    <property type="match status" value="1"/>
</dbReference>
<evidence type="ECO:0000259" key="6">
    <source>
        <dbReference type="SMART" id="SM00827"/>
    </source>
</evidence>
<dbReference type="EC" id="2.3.1.39" evidence="4"/>
<organism evidence="7 8">
    <name type="scientific">[Eubacterium] siraeum</name>
    <dbReference type="NCBI Taxonomy" id="39492"/>
    <lineage>
        <taxon>Bacteria</taxon>
        <taxon>Bacillati</taxon>
        <taxon>Bacillota</taxon>
        <taxon>Clostridia</taxon>
        <taxon>Eubacteriales</taxon>
        <taxon>Oscillospiraceae</taxon>
        <taxon>Oscillospiraceae incertae sedis</taxon>
    </lineage>
</organism>
<dbReference type="InterPro" id="IPR050858">
    <property type="entry name" value="Mal-CoA-ACP_Trans/PKS_FabD"/>
</dbReference>
<dbReference type="OrthoDB" id="9805460at2"/>
<dbReference type="SUPFAM" id="SSF55048">
    <property type="entry name" value="Probable ACP-binding domain of malonyl-CoA ACP transacylase"/>
    <property type="match status" value="1"/>
</dbReference>